<proteinExistence type="predicted"/>
<accession>A0A2H3NJQ7</accession>
<sequence>MCSADLAVAMHVLFITLVGPVLFFLLTWVVATAYRLYFPEQPVAFDRDPVVLREQRLRKEKSVPVGVREIREDQRRSQYLGKSSPDYRYAWGSSDGFPDTWRENVWLRRN</sequence>
<reference evidence="2 3" key="1">
    <citation type="submission" date="2017-10" db="EMBL/GenBank/DDBJ databases">
        <title>Draft genome of Longimonas halophila.</title>
        <authorList>
            <person name="Goh K.M."/>
            <person name="Shamsir M.S."/>
            <person name="Lim S.W."/>
        </authorList>
    </citation>
    <scope>NUCLEOTIDE SEQUENCE [LARGE SCALE GENOMIC DNA]</scope>
    <source>
        <strain evidence="2 3">KCTC 42399</strain>
    </source>
</reference>
<dbReference type="AlphaFoldDB" id="A0A2H3NJQ7"/>
<keyword evidence="3" id="KW-1185">Reference proteome</keyword>
<gene>
    <name evidence="2" type="ORF">CRI93_11210</name>
</gene>
<keyword evidence="1" id="KW-0472">Membrane</keyword>
<feature type="transmembrane region" description="Helical" evidence="1">
    <location>
        <begin position="6"/>
        <end position="31"/>
    </location>
</feature>
<dbReference type="Proteomes" id="UP000221024">
    <property type="component" value="Unassembled WGS sequence"/>
</dbReference>
<organism evidence="2 3">
    <name type="scientific">Longimonas halophila</name>
    <dbReference type="NCBI Taxonomy" id="1469170"/>
    <lineage>
        <taxon>Bacteria</taxon>
        <taxon>Pseudomonadati</taxon>
        <taxon>Rhodothermota</taxon>
        <taxon>Rhodothermia</taxon>
        <taxon>Rhodothermales</taxon>
        <taxon>Salisaetaceae</taxon>
        <taxon>Longimonas</taxon>
    </lineage>
</organism>
<evidence type="ECO:0000256" key="1">
    <source>
        <dbReference type="SAM" id="Phobius"/>
    </source>
</evidence>
<keyword evidence="1" id="KW-0812">Transmembrane</keyword>
<comment type="caution">
    <text evidence="2">The sequence shown here is derived from an EMBL/GenBank/DDBJ whole genome shotgun (WGS) entry which is preliminary data.</text>
</comment>
<name>A0A2H3NJQ7_9BACT</name>
<protein>
    <submittedName>
        <fullName evidence="2">Uncharacterized protein</fullName>
    </submittedName>
</protein>
<evidence type="ECO:0000313" key="3">
    <source>
        <dbReference type="Proteomes" id="UP000221024"/>
    </source>
</evidence>
<dbReference type="OrthoDB" id="1494805at2"/>
<keyword evidence="1" id="KW-1133">Transmembrane helix</keyword>
<evidence type="ECO:0000313" key="2">
    <source>
        <dbReference type="EMBL" id="PEN06040.1"/>
    </source>
</evidence>
<dbReference type="EMBL" id="PDEP01000010">
    <property type="protein sequence ID" value="PEN06040.1"/>
    <property type="molecule type" value="Genomic_DNA"/>
</dbReference>